<organism evidence="3 4">
    <name type="scientific">Acrodontium crateriforme</name>
    <dbReference type="NCBI Taxonomy" id="150365"/>
    <lineage>
        <taxon>Eukaryota</taxon>
        <taxon>Fungi</taxon>
        <taxon>Dikarya</taxon>
        <taxon>Ascomycota</taxon>
        <taxon>Pezizomycotina</taxon>
        <taxon>Dothideomycetes</taxon>
        <taxon>Dothideomycetidae</taxon>
        <taxon>Mycosphaerellales</taxon>
        <taxon>Teratosphaeriaceae</taxon>
        <taxon>Acrodontium</taxon>
    </lineage>
</organism>
<evidence type="ECO:0000313" key="3">
    <source>
        <dbReference type="EMBL" id="WPG97818.1"/>
    </source>
</evidence>
<dbReference type="Pfam" id="PF13449">
    <property type="entry name" value="Phytase-like"/>
    <property type="match status" value="1"/>
</dbReference>
<gene>
    <name evidence="3" type="ORF">R9X50_00059900</name>
</gene>
<dbReference type="InterPro" id="IPR027372">
    <property type="entry name" value="Phytase-like_dom"/>
</dbReference>
<dbReference type="SUPFAM" id="SSF75011">
    <property type="entry name" value="3-carboxy-cis,cis-mucoante lactonizing enzyme"/>
    <property type="match status" value="1"/>
</dbReference>
<dbReference type="PANTHER" id="PTHR37957">
    <property type="entry name" value="BLR7070 PROTEIN"/>
    <property type="match status" value="1"/>
</dbReference>
<dbReference type="EMBL" id="CP138580">
    <property type="protein sequence ID" value="WPG97818.1"/>
    <property type="molecule type" value="Genomic_DNA"/>
</dbReference>
<keyword evidence="1" id="KW-0732">Signal</keyword>
<sequence>MRFLVASSASVLAFSSTLASALTLPYPFGPAVNETKCNGKDYVYEELTGYGYVPNDARDKFGDTIGGFGSAIAIDRSSWINYGLFYKGILWGLPDRGWNTEGTLNYQNRLHKFEITLTPNPFATADQPGNPNLQFKYLDSILLTDPTGTPTCGLDADIKGPYKTFPGIPVDIPSAHYTGDGFGGDGPGGYRVVIDSEGLFLGHDGSFWISDEYGPYVYHFDKSGKMIGAIRPPDAIVPLRNNSESFSADSPPRYDPSLAPIPADNPTGRDNNQGFEGLTVNPQGTKLYTLLQSATNQDGGLQKNRYTGNSRLVVYDITTAQPTYEAEYVVQLAHTVPNDTTTKVARQSEIHYVSDTQFMILAHDNDAGAGQADTESIYRHVDIFDISNATNVKGATHDCSTCQIASSSKGVLNSDITPAQYCSWLDFNVNSQLNKFGAHNGGAMDSGLLNEKWESLALVPVHPLLSAFWPGDQEYFLFAMSDNDFITQNGYINFGKLPYKDASGYNLNNQALVFKVKLPANSKPLVS</sequence>
<reference evidence="3 4" key="1">
    <citation type="submission" date="2023-11" db="EMBL/GenBank/DDBJ databases">
        <title>An acidophilic fungus is an integral part of prey digestion in a carnivorous sundew plant.</title>
        <authorList>
            <person name="Tsai I.J."/>
        </authorList>
    </citation>
    <scope>NUCLEOTIDE SEQUENCE [LARGE SCALE GENOMIC DNA]</scope>
    <source>
        <strain evidence="3">169a</strain>
    </source>
</reference>
<evidence type="ECO:0000313" key="4">
    <source>
        <dbReference type="Proteomes" id="UP001303373"/>
    </source>
</evidence>
<name>A0AAQ3LXT6_9PEZI</name>
<dbReference type="AlphaFoldDB" id="A0AAQ3LXT6"/>
<dbReference type="PANTHER" id="PTHR37957:SF1">
    <property type="entry name" value="PHYTASE-LIKE DOMAIN-CONTAINING PROTEIN"/>
    <property type="match status" value="1"/>
</dbReference>
<feature type="signal peptide" evidence="1">
    <location>
        <begin position="1"/>
        <end position="21"/>
    </location>
</feature>
<dbReference type="Proteomes" id="UP001303373">
    <property type="component" value="Chromosome 1"/>
</dbReference>
<accession>A0AAQ3LXT6</accession>
<keyword evidence="4" id="KW-1185">Reference proteome</keyword>
<proteinExistence type="predicted"/>
<feature type="chain" id="PRO_5042886186" evidence="1">
    <location>
        <begin position="22"/>
        <end position="527"/>
    </location>
</feature>
<evidence type="ECO:0000256" key="1">
    <source>
        <dbReference type="SAM" id="SignalP"/>
    </source>
</evidence>
<protein>
    <submittedName>
        <fullName evidence="3">Secreted protein ARB-04696-like protein</fullName>
    </submittedName>
</protein>
<feature type="domain" description="Phytase-like" evidence="2">
    <location>
        <begin position="88"/>
        <end position="485"/>
    </location>
</feature>
<evidence type="ECO:0000259" key="2">
    <source>
        <dbReference type="Pfam" id="PF13449"/>
    </source>
</evidence>